<dbReference type="InterPro" id="IPR052471">
    <property type="entry name" value="PBI_I9"/>
</dbReference>
<dbReference type="SUPFAM" id="SSF54897">
    <property type="entry name" value="Protease propeptides/inhibitors"/>
    <property type="match status" value="1"/>
</dbReference>
<gene>
    <name evidence="3" type="ORF">C2G38_2249377</name>
</gene>
<keyword evidence="4" id="KW-1185">Reference proteome</keyword>
<dbReference type="AlphaFoldDB" id="A0A397UQZ1"/>
<dbReference type="Proteomes" id="UP000266673">
    <property type="component" value="Unassembled WGS sequence"/>
</dbReference>
<feature type="domain" description="Inhibitor I9" evidence="2">
    <location>
        <begin position="42"/>
        <end position="111"/>
    </location>
</feature>
<comment type="caution">
    <text evidence="3">The sequence shown here is derived from an EMBL/GenBank/DDBJ whole genome shotgun (WGS) entry which is preliminary data.</text>
</comment>
<dbReference type="GO" id="GO:0004866">
    <property type="term" value="F:endopeptidase inhibitor activity"/>
    <property type="evidence" value="ECO:0007669"/>
    <property type="project" value="TreeGrafter"/>
</dbReference>
<dbReference type="GO" id="GO:0042144">
    <property type="term" value="P:vacuole fusion, non-autophagic"/>
    <property type="evidence" value="ECO:0007669"/>
    <property type="project" value="TreeGrafter"/>
</dbReference>
<name>A0A397UQZ1_9GLOM</name>
<dbReference type="EMBL" id="QKWP01001003">
    <property type="protein sequence ID" value="RIB12634.1"/>
    <property type="molecule type" value="Genomic_DNA"/>
</dbReference>
<dbReference type="InterPro" id="IPR037045">
    <property type="entry name" value="S8pro/Inhibitor_I9_sf"/>
</dbReference>
<evidence type="ECO:0000313" key="4">
    <source>
        <dbReference type="Proteomes" id="UP000266673"/>
    </source>
</evidence>
<dbReference type="OrthoDB" id="5518345at2759"/>
<evidence type="ECO:0000313" key="3">
    <source>
        <dbReference type="EMBL" id="RIB12634.1"/>
    </source>
</evidence>
<dbReference type="STRING" id="44941.A0A397UQZ1"/>
<evidence type="ECO:0000259" key="2">
    <source>
        <dbReference type="Pfam" id="PF05922"/>
    </source>
</evidence>
<dbReference type="PANTHER" id="PTHR28288:SF2">
    <property type="entry name" value="PROTEASE B INHIBITOR 2"/>
    <property type="match status" value="1"/>
</dbReference>
<comment type="similarity">
    <text evidence="1">Belongs to the protease inhibitor I9 family.</text>
</comment>
<accession>A0A397UQZ1</accession>
<sequence length="115" mass="13040">MSLRRKDKFAIFVLLFIFTFAAVCIVTANYGPIDNEKPSTQKYIIVLRNDVSDSDMESLERYLLGLNAHIYKVYNSTVMKGFAVEMPEEYASALSEDKNVQFVEPDQTVSINSKG</sequence>
<reference evidence="3 4" key="1">
    <citation type="submission" date="2018-06" db="EMBL/GenBank/DDBJ databases">
        <title>Comparative genomics reveals the genomic features of Rhizophagus irregularis, R. cerebriforme, R. diaphanum and Gigaspora rosea, and their symbiotic lifestyle signature.</title>
        <authorList>
            <person name="Morin E."/>
            <person name="San Clemente H."/>
            <person name="Chen E.C.H."/>
            <person name="De La Providencia I."/>
            <person name="Hainaut M."/>
            <person name="Kuo A."/>
            <person name="Kohler A."/>
            <person name="Murat C."/>
            <person name="Tang N."/>
            <person name="Roy S."/>
            <person name="Loubradou J."/>
            <person name="Henrissat B."/>
            <person name="Grigoriev I.V."/>
            <person name="Corradi N."/>
            <person name="Roux C."/>
            <person name="Martin F.M."/>
        </authorList>
    </citation>
    <scope>NUCLEOTIDE SEQUENCE [LARGE SCALE GENOMIC DNA]</scope>
    <source>
        <strain evidence="3 4">DAOM 194757</strain>
    </source>
</reference>
<proteinExistence type="inferred from homology"/>
<dbReference type="InterPro" id="IPR010259">
    <property type="entry name" value="S8pro/Inhibitor_I9"/>
</dbReference>
<evidence type="ECO:0000256" key="1">
    <source>
        <dbReference type="ARBA" id="ARBA00038069"/>
    </source>
</evidence>
<dbReference type="Pfam" id="PF05922">
    <property type="entry name" value="Inhibitor_I9"/>
    <property type="match status" value="1"/>
</dbReference>
<dbReference type="PANTHER" id="PTHR28288">
    <property type="entry name" value="PROTEASE B INHIBITOR 2"/>
    <property type="match status" value="1"/>
</dbReference>
<dbReference type="Gene3D" id="3.30.70.80">
    <property type="entry name" value="Peptidase S8 propeptide/proteinase inhibitor I9"/>
    <property type="match status" value="1"/>
</dbReference>
<organism evidence="3 4">
    <name type="scientific">Gigaspora rosea</name>
    <dbReference type="NCBI Taxonomy" id="44941"/>
    <lineage>
        <taxon>Eukaryota</taxon>
        <taxon>Fungi</taxon>
        <taxon>Fungi incertae sedis</taxon>
        <taxon>Mucoromycota</taxon>
        <taxon>Glomeromycotina</taxon>
        <taxon>Glomeromycetes</taxon>
        <taxon>Diversisporales</taxon>
        <taxon>Gigasporaceae</taxon>
        <taxon>Gigaspora</taxon>
    </lineage>
</organism>
<protein>
    <recommendedName>
        <fullName evidence="2">Inhibitor I9 domain-containing protein</fullName>
    </recommendedName>
</protein>